<keyword evidence="2" id="KW-1185">Reference proteome</keyword>
<name>A0A511W533_9BACI</name>
<dbReference type="EMBL" id="BJYA01000013">
    <property type="protein sequence ID" value="GEN46214.1"/>
    <property type="molecule type" value="Genomic_DNA"/>
</dbReference>
<dbReference type="Proteomes" id="UP000321440">
    <property type="component" value="Unassembled WGS sequence"/>
</dbReference>
<gene>
    <name evidence="1" type="ORF">AHA02nite_19900</name>
</gene>
<accession>A0A511W533</accession>
<dbReference type="RefSeq" id="WP_170236050.1">
    <property type="nucleotide sequence ID" value="NZ_BJYA01000013.1"/>
</dbReference>
<evidence type="ECO:0000313" key="2">
    <source>
        <dbReference type="Proteomes" id="UP000321440"/>
    </source>
</evidence>
<organism evidence="1 2">
    <name type="scientific">Alkalibacillus haloalkaliphilus</name>
    <dbReference type="NCBI Taxonomy" id="94136"/>
    <lineage>
        <taxon>Bacteria</taxon>
        <taxon>Bacillati</taxon>
        <taxon>Bacillota</taxon>
        <taxon>Bacilli</taxon>
        <taxon>Bacillales</taxon>
        <taxon>Bacillaceae</taxon>
        <taxon>Alkalibacillus</taxon>
    </lineage>
</organism>
<dbReference type="InterPro" id="IPR030910">
    <property type="entry name" value="SLAP_dom"/>
</dbReference>
<reference evidence="1 2" key="1">
    <citation type="submission" date="2019-07" db="EMBL/GenBank/DDBJ databases">
        <title>Whole genome shotgun sequence of Alkalibacillus haloalkaliphilus NBRC 103110.</title>
        <authorList>
            <person name="Hosoyama A."/>
            <person name="Uohara A."/>
            <person name="Ohji S."/>
            <person name="Ichikawa N."/>
        </authorList>
    </citation>
    <scope>NUCLEOTIDE SEQUENCE [LARGE SCALE GENOMIC DNA]</scope>
    <source>
        <strain evidence="1 2">NBRC 103110</strain>
    </source>
</reference>
<dbReference type="AlphaFoldDB" id="A0A511W533"/>
<evidence type="ECO:0000313" key="1">
    <source>
        <dbReference type="EMBL" id="GEN46214.1"/>
    </source>
</evidence>
<protein>
    <recommendedName>
        <fullName evidence="3">SLAP domain-containing protein</fullName>
    </recommendedName>
</protein>
<proteinExistence type="predicted"/>
<sequence length="119" mass="13925">MQKLVYERNWENNLAEKDRNYIEEIFDNLSFDHSRKVDFTYLWQAINHRDDLLVTAIVHNLSGEDVLFNETVVEYVGVAKNQFSLPVTLNAHTSMPWTFIFPSYKSAEKVSELVAPELE</sequence>
<comment type="caution">
    <text evidence="1">The sequence shown here is derived from an EMBL/GenBank/DDBJ whole genome shotgun (WGS) entry which is preliminary data.</text>
</comment>
<dbReference type="NCBIfam" id="TIGR04398">
    <property type="entry name" value="SLAP_DUP"/>
    <property type="match status" value="1"/>
</dbReference>
<evidence type="ECO:0008006" key="3">
    <source>
        <dbReference type="Google" id="ProtNLM"/>
    </source>
</evidence>